<evidence type="ECO:0000313" key="4">
    <source>
        <dbReference type="Proteomes" id="UP000663882"/>
    </source>
</evidence>
<comment type="caution">
    <text evidence="3">The sequence shown here is derived from an EMBL/GenBank/DDBJ whole genome shotgun (WGS) entry which is preliminary data.</text>
</comment>
<evidence type="ECO:0000256" key="1">
    <source>
        <dbReference type="SAM" id="Phobius"/>
    </source>
</evidence>
<keyword evidence="1" id="KW-0472">Membrane</keyword>
<proteinExistence type="predicted"/>
<protein>
    <recommendedName>
        <fullName evidence="2">HAT C-terminal dimerisation domain-containing protein</fullName>
    </recommendedName>
</protein>
<feature type="domain" description="HAT C-terminal dimerisation" evidence="2">
    <location>
        <begin position="17"/>
        <end position="75"/>
    </location>
</feature>
<name>A0A815RG80_9BILA</name>
<accession>A0A815RG80</accession>
<dbReference type="Pfam" id="PF05699">
    <property type="entry name" value="Dimer_Tnp_hAT"/>
    <property type="match status" value="1"/>
</dbReference>
<dbReference type="SUPFAM" id="SSF53098">
    <property type="entry name" value="Ribonuclease H-like"/>
    <property type="match status" value="1"/>
</dbReference>
<feature type="non-terminal residue" evidence="3">
    <location>
        <position position="1"/>
    </location>
</feature>
<keyword evidence="1" id="KW-0812">Transmembrane</keyword>
<gene>
    <name evidence="3" type="ORF">RFH988_LOCUS37795</name>
</gene>
<feature type="transmembrane region" description="Helical" evidence="1">
    <location>
        <begin position="30"/>
        <end position="52"/>
    </location>
</feature>
<dbReference type="EMBL" id="CAJNOO010007989">
    <property type="protein sequence ID" value="CAF1476670.1"/>
    <property type="molecule type" value="Genomic_DNA"/>
</dbReference>
<evidence type="ECO:0000313" key="3">
    <source>
        <dbReference type="EMBL" id="CAF1476670.1"/>
    </source>
</evidence>
<dbReference type="AlphaFoldDB" id="A0A815RG80"/>
<dbReference type="InterPro" id="IPR012337">
    <property type="entry name" value="RNaseH-like_sf"/>
</dbReference>
<reference evidence="3" key="1">
    <citation type="submission" date="2021-02" db="EMBL/GenBank/DDBJ databases">
        <authorList>
            <person name="Nowell W R."/>
        </authorList>
    </citation>
    <scope>NUCLEOTIDE SEQUENCE</scope>
</reference>
<dbReference type="GO" id="GO:0046983">
    <property type="term" value="F:protein dimerization activity"/>
    <property type="evidence" value="ECO:0007669"/>
    <property type="project" value="InterPro"/>
</dbReference>
<dbReference type="InterPro" id="IPR008906">
    <property type="entry name" value="HATC_C_dom"/>
</dbReference>
<sequence length="120" mass="13641">HGADKTTSLTNSGQEDEEYNRLSFWKLKHAFYPIVATVAARVLTVLAIRAAVEREFSFTGNIIIQKRSKSSPDTLVRGINLRPDPFTENSIQALKSSYTKLVKYSNHERKKSITEDSTFY</sequence>
<dbReference type="Proteomes" id="UP000663882">
    <property type="component" value="Unassembled WGS sequence"/>
</dbReference>
<evidence type="ECO:0000259" key="2">
    <source>
        <dbReference type="Pfam" id="PF05699"/>
    </source>
</evidence>
<keyword evidence="1" id="KW-1133">Transmembrane helix</keyword>
<organism evidence="3 4">
    <name type="scientific">Rotaria sordida</name>
    <dbReference type="NCBI Taxonomy" id="392033"/>
    <lineage>
        <taxon>Eukaryota</taxon>
        <taxon>Metazoa</taxon>
        <taxon>Spiralia</taxon>
        <taxon>Gnathifera</taxon>
        <taxon>Rotifera</taxon>
        <taxon>Eurotatoria</taxon>
        <taxon>Bdelloidea</taxon>
        <taxon>Philodinida</taxon>
        <taxon>Philodinidae</taxon>
        <taxon>Rotaria</taxon>
    </lineage>
</organism>